<comment type="caution">
    <text evidence="7">The sequence shown here is derived from an EMBL/GenBank/DDBJ whole genome shotgun (WGS) entry which is preliminary data.</text>
</comment>
<dbReference type="GO" id="GO:0005886">
    <property type="term" value="C:plasma membrane"/>
    <property type="evidence" value="ECO:0007669"/>
    <property type="project" value="UniProtKB-SubCell"/>
</dbReference>
<reference evidence="7 8" key="1">
    <citation type="submission" date="2023-12" db="EMBL/GenBank/DDBJ databases">
        <title>Whole-genome sequencing of halo(alkali)philic microorganisms from hypersaline lakes.</title>
        <authorList>
            <person name="Sorokin D.Y."/>
            <person name="Merkel A.Y."/>
            <person name="Messina E."/>
            <person name="Yakimov M."/>
        </authorList>
    </citation>
    <scope>NUCLEOTIDE SEQUENCE [LARGE SCALE GENOMIC DNA]</scope>
    <source>
        <strain evidence="7 8">AB-CW1</strain>
    </source>
</reference>
<evidence type="ECO:0000256" key="3">
    <source>
        <dbReference type="ARBA" id="ARBA00022692"/>
    </source>
</evidence>
<dbReference type="PANTHER" id="PTHR43652">
    <property type="entry name" value="BASIC AMINO ACID ANTIPORTER YFCC-RELATED"/>
    <property type="match status" value="1"/>
</dbReference>
<feature type="transmembrane region" description="Helical" evidence="6">
    <location>
        <begin position="354"/>
        <end position="374"/>
    </location>
</feature>
<dbReference type="Proteomes" id="UP001302316">
    <property type="component" value="Unassembled WGS sequence"/>
</dbReference>
<name>A0AAP6MLJ2_9GAMM</name>
<sequence>MSQSAASVTPQAGASRVPDTFVILFFIVIAAAMLSFVVPKGAFETRVVSYEQQGVERSREVVVPGSFQYLQDEEGEPVRRGVRLFSDEEGSPGLLNFAFEGLVAGDRHSAAVGVIAFILLIGGAFGIILRTGAIQTGLISVVKAMRGRDMVLLPLITVLFSLGGAIFGMGAEAIALAMIIIPLIVVLGYDVLTAILITYVATQVGFGSSWMNPFSVGVAQGIAEVPVLSGAGFRGVLWTVFTATLILFALWHARRVKTDPGRSPVPEANAWFRDRFEEQVSDRFTVAHGLVILVLVAGIAWIVWGVTARGYYIAEIATQFFTMGLAAGVIATVSRLNGMDTNAVAVSFKEGAAALLPAALIVAMAQGVLVVLGGNDPTSPSVLNTILHAMSQAMEGQGPIASALSMLGFQAGFNFFVASGSGQAALTMPIMAPLADLVGVSRQVAVLAFQLGDGVTNLIIPTSAVLMGVLGVARVSWWTWVKFIVPFVLLLLGLSMAFMVGAVLIGFS</sequence>
<dbReference type="EMBL" id="JAYGII010000003">
    <property type="protein sequence ID" value="MEA5444627.1"/>
    <property type="molecule type" value="Genomic_DNA"/>
</dbReference>
<feature type="transmembrane region" description="Helical" evidence="6">
    <location>
        <begin position="458"/>
        <end position="477"/>
    </location>
</feature>
<evidence type="ECO:0000313" key="7">
    <source>
        <dbReference type="EMBL" id="MEA5444627.1"/>
    </source>
</evidence>
<keyword evidence="4 6" id="KW-1133">Transmembrane helix</keyword>
<accession>A0AAP6MLJ2</accession>
<proteinExistence type="predicted"/>
<keyword evidence="2" id="KW-1003">Cell membrane</keyword>
<dbReference type="NCBIfam" id="NF008611">
    <property type="entry name" value="PRK11588.1"/>
    <property type="match status" value="1"/>
</dbReference>
<feature type="transmembrane region" description="Helical" evidence="6">
    <location>
        <begin position="173"/>
        <end position="197"/>
    </location>
</feature>
<feature type="transmembrane region" description="Helical" evidence="6">
    <location>
        <begin position="21"/>
        <end position="38"/>
    </location>
</feature>
<dbReference type="InterPro" id="IPR051679">
    <property type="entry name" value="DASS-Related_Transporters"/>
</dbReference>
<gene>
    <name evidence="7" type="primary">yfcC</name>
    <name evidence="7" type="ORF">VCB98_02200</name>
</gene>
<evidence type="ECO:0000256" key="6">
    <source>
        <dbReference type="SAM" id="Phobius"/>
    </source>
</evidence>
<feature type="transmembrane region" description="Helical" evidence="6">
    <location>
        <begin position="110"/>
        <end position="129"/>
    </location>
</feature>
<dbReference type="Pfam" id="PF03606">
    <property type="entry name" value="DcuC"/>
    <property type="match status" value="1"/>
</dbReference>
<evidence type="ECO:0000256" key="1">
    <source>
        <dbReference type="ARBA" id="ARBA00004651"/>
    </source>
</evidence>
<keyword evidence="8" id="KW-1185">Reference proteome</keyword>
<feature type="transmembrane region" description="Helical" evidence="6">
    <location>
        <begin position="284"/>
        <end position="304"/>
    </location>
</feature>
<comment type="subcellular location">
    <subcellularLocation>
        <location evidence="1">Cell membrane</location>
        <topology evidence="1">Multi-pass membrane protein</topology>
    </subcellularLocation>
</comment>
<dbReference type="AlphaFoldDB" id="A0AAP6MLJ2"/>
<feature type="transmembrane region" description="Helical" evidence="6">
    <location>
        <begin position="150"/>
        <end position="167"/>
    </location>
</feature>
<dbReference type="PANTHER" id="PTHR43652:SF2">
    <property type="entry name" value="BASIC AMINO ACID ANTIPORTER YFCC-RELATED"/>
    <property type="match status" value="1"/>
</dbReference>
<evidence type="ECO:0000256" key="5">
    <source>
        <dbReference type="ARBA" id="ARBA00023136"/>
    </source>
</evidence>
<organism evidence="7 8">
    <name type="scientific">Natronospira elongata</name>
    <dbReference type="NCBI Taxonomy" id="3110268"/>
    <lineage>
        <taxon>Bacteria</taxon>
        <taxon>Pseudomonadati</taxon>
        <taxon>Pseudomonadota</taxon>
        <taxon>Gammaproteobacteria</taxon>
        <taxon>Natronospirales</taxon>
        <taxon>Natronospiraceae</taxon>
        <taxon>Natronospira</taxon>
    </lineage>
</organism>
<evidence type="ECO:0000256" key="2">
    <source>
        <dbReference type="ARBA" id="ARBA00022475"/>
    </source>
</evidence>
<keyword evidence="5 6" id="KW-0472">Membrane</keyword>
<dbReference type="InterPro" id="IPR018385">
    <property type="entry name" value="C4_dicarb_anaerob_car-like"/>
</dbReference>
<feature type="transmembrane region" description="Helical" evidence="6">
    <location>
        <begin position="310"/>
        <end position="333"/>
    </location>
</feature>
<evidence type="ECO:0000256" key="4">
    <source>
        <dbReference type="ARBA" id="ARBA00022989"/>
    </source>
</evidence>
<dbReference type="RefSeq" id="WP_346050031.1">
    <property type="nucleotide sequence ID" value="NZ_JAYGII010000003.1"/>
</dbReference>
<keyword evidence="3 6" id="KW-0812">Transmembrane</keyword>
<feature type="transmembrane region" description="Helical" evidence="6">
    <location>
        <begin position="235"/>
        <end position="253"/>
    </location>
</feature>
<evidence type="ECO:0000313" key="8">
    <source>
        <dbReference type="Proteomes" id="UP001302316"/>
    </source>
</evidence>
<protein>
    <submittedName>
        <fullName evidence="7">Basic amino acid antiporter YfcC</fullName>
    </submittedName>
</protein>
<feature type="transmembrane region" description="Helical" evidence="6">
    <location>
        <begin position="484"/>
        <end position="507"/>
    </location>
</feature>